<dbReference type="InterPro" id="IPR001146">
    <property type="entry name" value="Gemini_AL1_MSV"/>
</dbReference>
<dbReference type="KEGG" id="vg:65103042"/>
<keyword evidence="2" id="KW-0812">Transmembrane</keyword>
<protein>
    <submittedName>
        <fullName evidence="4">RepA</fullName>
    </submittedName>
</protein>
<feature type="transmembrane region" description="Helical" evidence="2">
    <location>
        <begin position="69"/>
        <end position="92"/>
    </location>
</feature>
<feature type="transmembrane region" description="Helical" evidence="2">
    <location>
        <begin position="39"/>
        <end position="63"/>
    </location>
</feature>
<keyword evidence="2" id="KW-1133">Transmembrane helix</keyword>
<evidence type="ECO:0000313" key="5">
    <source>
        <dbReference type="Proteomes" id="UP000677907"/>
    </source>
</evidence>
<evidence type="ECO:0000313" key="4">
    <source>
        <dbReference type="EMBL" id="QDO73335.1"/>
    </source>
</evidence>
<name>A0A516F3J9_9GEMI</name>
<feature type="domain" description="Geminivirus AL1 replication-associated protein central" evidence="3">
    <location>
        <begin position="119"/>
        <end position="204"/>
    </location>
</feature>
<evidence type="ECO:0000259" key="3">
    <source>
        <dbReference type="Pfam" id="PF08283"/>
    </source>
</evidence>
<dbReference type="GO" id="GO:0042025">
    <property type="term" value="C:host cell nucleus"/>
    <property type="evidence" value="ECO:0007669"/>
    <property type="project" value="InterPro"/>
</dbReference>
<dbReference type="GO" id="GO:0016888">
    <property type="term" value="F:DNA endonuclease activity, producing 5'-phosphomonoesters"/>
    <property type="evidence" value="ECO:0007669"/>
    <property type="project" value="InterPro"/>
</dbReference>
<dbReference type="Pfam" id="PF08283">
    <property type="entry name" value="Gemini_AL1_M"/>
    <property type="match status" value="1"/>
</dbReference>
<keyword evidence="2" id="KW-0472">Membrane</keyword>
<reference evidence="4" key="1">
    <citation type="submission" date="2019-02" db="EMBL/GenBank/DDBJ databases">
        <title>Exploring the diversity of Poaceae-infecting mastreviruses from Reunion Island using a viral metagenomics-based approach.</title>
        <authorList>
            <person name="Claverie S."/>
            <person name="Ouattara A."/>
            <person name="Hoarau M."/>
            <person name="Filloux D."/>
            <person name="Varsani A."/>
            <person name="Roumagnac P."/>
            <person name="Martin D.P."/>
            <person name="Lett J.M."/>
            <person name="Lefeuvre P."/>
        </authorList>
    </citation>
    <scope>NUCLEOTIDE SEQUENCE</scope>
    <source>
        <strain evidence="4">Reunion-Bassin plat-RE004-2014</strain>
    </source>
</reference>
<dbReference type="EMBL" id="MK546379">
    <property type="protein sequence ID" value="QDO73335.1"/>
    <property type="molecule type" value="Genomic_DNA"/>
</dbReference>
<proteinExistence type="predicted"/>
<dbReference type="RefSeq" id="YP_010087740.1">
    <property type="nucleotide sequence ID" value="NC_055572.1"/>
</dbReference>
<organism evidence="4 5">
    <name type="scientific">Eleusine indica associated virus</name>
    <dbReference type="NCBI Taxonomy" id="2596881"/>
    <lineage>
        <taxon>Viruses</taxon>
        <taxon>Monodnaviria</taxon>
        <taxon>Shotokuvirae</taxon>
        <taxon>Cressdnaviricota</taxon>
        <taxon>Repensiviricetes</taxon>
        <taxon>Geplafuvirales</taxon>
        <taxon>Geminiviridae</taxon>
        <taxon>Mastrevirus</taxon>
        <taxon>Mastrevirus eleusinae</taxon>
    </lineage>
</organism>
<dbReference type="GeneID" id="65103042"/>
<keyword evidence="5" id="KW-1185">Reference proteome</keyword>
<dbReference type="PRINTS" id="PR00229">
    <property type="entry name" value="GEMCOATMSVL1"/>
</dbReference>
<evidence type="ECO:0000256" key="2">
    <source>
        <dbReference type="SAM" id="Phobius"/>
    </source>
</evidence>
<dbReference type="Proteomes" id="UP000677907">
    <property type="component" value="Segment"/>
</dbReference>
<dbReference type="InterPro" id="IPR022692">
    <property type="entry name" value="Gemini_AL1_REP_central"/>
</dbReference>
<feature type="compositionally biased region" description="Polar residues" evidence="1">
    <location>
        <begin position="221"/>
        <end position="231"/>
    </location>
</feature>
<sequence>MSGPLAVHSISEAPTSSSPIHTAPFHRRKQVNFSGVRHVLTILFILLFLLSSTRIILLISTVFSKLISLLKLGILVFLTFRVITLTSSLHALQIKLESISLRIQSLSMRGEYLSPGGDLSMVQKAFPFDWATKLQHFEYSAERLFPTTEAPFIPPHPVTTPDLHCYETIETWMTENIYQVHPYVYMVHSPHVVTIEQAVNDLYWMHNTSREMLQKGLLDQGASTSSVQQGPVRQHGPGA</sequence>
<accession>A0A516F3J9</accession>
<feature type="region of interest" description="Disordered" evidence="1">
    <location>
        <begin position="218"/>
        <end position="239"/>
    </location>
</feature>
<evidence type="ECO:0000256" key="1">
    <source>
        <dbReference type="SAM" id="MobiDB-lite"/>
    </source>
</evidence>